<gene>
    <name evidence="2" type="ORF">SMRZ_LOCUS8696</name>
</gene>
<feature type="region of interest" description="Disordered" evidence="1">
    <location>
        <begin position="53"/>
        <end position="76"/>
    </location>
</feature>
<evidence type="ECO:0000256" key="1">
    <source>
        <dbReference type="SAM" id="MobiDB-lite"/>
    </source>
</evidence>
<accession>A0A183LY21</accession>
<dbReference type="Proteomes" id="UP000277204">
    <property type="component" value="Unassembled WGS sequence"/>
</dbReference>
<feature type="compositionally biased region" description="Basic residues" evidence="1">
    <location>
        <begin position="1"/>
        <end position="11"/>
    </location>
</feature>
<dbReference type="EMBL" id="UZAI01003865">
    <property type="protein sequence ID" value="VDO82830.1"/>
    <property type="molecule type" value="Genomic_DNA"/>
</dbReference>
<keyword evidence="3" id="KW-1185">Reference proteome</keyword>
<feature type="region of interest" description="Disordered" evidence="1">
    <location>
        <begin position="1"/>
        <end position="24"/>
    </location>
</feature>
<protein>
    <submittedName>
        <fullName evidence="2">Uncharacterized protein</fullName>
    </submittedName>
</protein>
<name>A0A183LY21_9TREM</name>
<evidence type="ECO:0000313" key="3">
    <source>
        <dbReference type="Proteomes" id="UP000277204"/>
    </source>
</evidence>
<reference evidence="2 3" key="1">
    <citation type="submission" date="2018-11" db="EMBL/GenBank/DDBJ databases">
        <authorList>
            <consortium name="Pathogen Informatics"/>
        </authorList>
    </citation>
    <scope>NUCLEOTIDE SEQUENCE [LARGE SCALE GENOMIC DNA]</scope>
    <source>
        <strain evidence="2 3">Zambia</strain>
    </source>
</reference>
<proteinExistence type="predicted"/>
<evidence type="ECO:0000313" key="2">
    <source>
        <dbReference type="EMBL" id="VDO82830.1"/>
    </source>
</evidence>
<organism evidence="2 3">
    <name type="scientific">Schistosoma margrebowiei</name>
    <dbReference type="NCBI Taxonomy" id="48269"/>
    <lineage>
        <taxon>Eukaryota</taxon>
        <taxon>Metazoa</taxon>
        <taxon>Spiralia</taxon>
        <taxon>Lophotrochozoa</taxon>
        <taxon>Platyhelminthes</taxon>
        <taxon>Trematoda</taxon>
        <taxon>Digenea</taxon>
        <taxon>Strigeidida</taxon>
        <taxon>Schistosomatoidea</taxon>
        <taxon>Schistosomatidae</taxon>
        <taxon>Schistosoma</taxon>
    </lineage>
</organism>
<sequence length="76" mass="8865">MEPSRPKKKRNTKEYITPYNGDRYGKNEQQLERIRKEGLRQGGLENCGRQPMLRCGGNRRKQIKLSQPSSKCTNID</sequence>
<dbReference type="AlphaFoldDB" id="A0A183LY21"/>
<feature type="compositionally biased region" description="Polar residues" evidence="1">
    <location>
        <begin position="64"/>
        <end position="76"/>
    </location>
</feature>